<name>A0ABR9ZWS0_9FIRM</name>
<keyword evidence="2" id="KW-1185">Reference proteome</keyword>
<dbReference type="EMBL" id="JADKNH010000011">
    <property type="protein sequence ID" value="MBF4694898.1"/>
    <property type="molecule type" value="Genomic_DNA"/>
</dbReference>
<gene>
    <name evidence="1" type="ORF">ISU02_17495</name>
</gene>
<accession>A0ABR9ZWS0</accession>
<proteinExistence type="predicted"/>
<sequence>MDYQLIEAQYELLFEFAVSPQFKKAYEYAEDIFTSECPGDDLLGFAEWFMFNYEIMDQSKTISEIFAMEEPIDIRTQMSQSHRSIFKIYKENEKVYLKDIFTNEALLLGHELFIESGLLNARIMISDHEAYIIGDVFEIDIAFEDAVRKAIFEAYNKFCIDNDLIKIEEFVNKENRMLYNIASVIHDTIEENTIDDDYTVQEAVFAYKCSYDDLVTFLLKLPYSLQADEDDEFLYSLIRDEDIVGEIEISKQTFSVLCLTEQMLHTIMENIALLNDENIVFLKSHMLTLDELL</sequence>
<reference evidence="1 2" key="1">
    <citation type="submission" date="2020-11" db="EMBL/GenBank/DDBJ databases">
        <title>Fusibacter basophilias sp. nov.</title>
        <authorList>
            <person name="Qiu D."/>
        </authorList>
    </citation>
    <scope>NUCLEOTIDE SEQUENCE [LARGE SCALE GENOMIC DNA]</scope>
    <source>
        <strain evidence="1 2">Q10-2</strain>
    </source>
</reference>
<evidence type="ECO:0000313" key="1">
    <source>
        <dbReference type="EMBL" id="MBF4694898.1"/>
    </source>
</evidence>
<comment type="caution">
    <text evidence="1">The sequence shown here is derived from an EMBL/GenBank/DDBJ whole genome shotgun (WGS) entry which is preliminary data.</text>
</comment>
<dbReference type="Proteomes" id="UP000614200">
    <property type="component" value="Unassembled WGS sequence"/>
</dbReference>
<organism evidence="1 2">
    <name type="scientific">Fusibacter ferrireducens</name>
    <dbReference type="NCBI Taxonomy" id="2785058"/>
    <lineage>
        <taxon>Bacteria</taxon>
        <taxon>Bacillati</taxon>
        <taxon>Bacillota</taxon>
        <taxon>Clostridia</taxon>
        <taxon>Eubacteriales</taxon>
        <taxon>Eubacteriales Family XII. Incertae Sedis</taxon>
        <taxon>Fusibacter</taxon>
    </lineage>
</organism>
<protein>
    <submittedName>
        <fullName evidence="1">Uncharacterized protein</fullName>
    </submittedName>
</protein>
<dbReference type="RefSeq" id="WP_194703136.1">
    <property type="nucleotide sequence ID" value="NZ_JADKNH010000011.1"/>
</dbReference>
<evidence type="ECO:0000313" key="2">
    <source>
        <dbReference type="Proteomes" id="UP000614200"/>
    </source>
</evidence>